<gene>
    <name evidence="3" type="ORF">RchiOBHm_Chr6g0245121</name>
</gene>
<organism evidence="3 4">
    <name type="scientific">Rosa chinensis</name>
    <name type="common">China rose</name>
    <dbReference type="NCBI Taxonomy" id="74649"/>
    <lineage>
        <taxon>Eukaryota</taxon>
        <taxon>Viridiplantae</taxon>
        <taxon>Streptophyta</taxon>
        <taxon>Embryophyta</taxon>
        <taxon>Tracheophyta</taxon>
        <taxon>Spermatophyta</taxon>
        <taxon>Magnoliopsida</taxon>
        <taxon>eudicotyledons</taxon>
        <taxon>Gunneridae</taxon>
        <taxon>Pentapetalae</taxon>
        <taxon>rosids</taxon>
        <taxon>fabids</taxon>
        <taxon>Rosales</taxon>
        <taxon>Rosaceae</taxon>
        <taxon>Rosoideae</taxon>
        <taxon>Rosoideae incertae sedis</taxon>
        <taxon>Rosa</taxon>
    </lineage>
</organism>
<reference evidence="3 4" key="1">
    <citation type="journal article" date="2018" name="Nat. Genet.">
        <title>The Rosa genome provides new insights in the design of modern roses.</title>
        <authorList>
            <person name="Bendahmane M."/>
        </authorList>
    </citation>
    <scope>NUCLEOTIDE SEQUENCE [LARGE SCALE GENOMIC DNA]</scope>
    <source>
        <strain evidence="4">cv. Old Blush</strain>
    </source>
</reference>
<comment type="caution">
    <text evidence="3">The sequence shown here is derived from an EMBL/GenBank/DDBJ whole genome shotgun (WGS) entry which is preliminary data.</text>
</comment>
<sequence length="70" mass="7562">MGTLASQGSSSHAHGDRGGGKQSGLQKSNPSFVCFVGVRMLMYSRIALLLHVFGFIAHWGCAPETMQRRP</sequence>
<keyword evidence="2" id="KW-1133">Transmembrane helix</keyword>
<evidence type="ECO:0000256" key="1">
    <source>
        <dbReference type="SAM" id="MobiDB-lite"/>
    </source>
</evidence>
<accession>A0A2P6PJ73</accession>
<dbReference type="Gramene" id="PRQ21969">
    <property type="protein sequence ID" value="PRQ21969"/>
    <property type="gene ID" value="RchiOBHm_Chr6g0245121"/>
</dbReference>
<name>A0A2P6PJ73_ROSCH</name>
<evidence type="ECO:0000313" key="3">
    <source>
        <dbReference type="EMBL" id="PRQ21969.1"/>
    </source>
</evidence>
<evidence type="ECO:0000313" key="4">
    <source>
        <dbReference type="Proteomes" id="UP000238479"/>
    </source>
</evidence>
<keyword evidence="4" id="KW-1185">Reference proteome</keyword>
<protein>
    <submittedName>
        <fullName evidence="3">Uncharacterized protein</fullName>
    </submittedName>
</protein>
<feature type="transmembrane region" description="Helical" evidence="2">
    <location>
        <begin position="40"/>
        <end position="61"/>
    </location>
</feature>
<proteinExistence type="predicted"/>
<dbReference type="AlphaFoldDB" id="A0A2P6PJ73"/>
<dbReference type="EMBL" id="PDCK01000044">
    <property type="protein sequence ID" value="PRQ21969.1"/>
    <property type="molecule type" value="Genomic_DNA"/>
</dbReference>
<dbReference type="Proteomes" id="UP000238479">
    <property type="component" value="Chromosome 6"/>
</dbReference>
<keyword evidence="2" id="KW-0812">Transmembrane</keyword>
<feature type="compositionally biased region" description="Polar residues" evidence="1">
    <location>
        <begin position="1"/>
        <end position="12"/>
    </location>
</feature>
<keyword evidence="2" id="KW-0472">Membrane</keyword>
<feature type="region of interest" description="Disordered" evidence="1">
    <location>
        <begin position="1"/>
        <end position="28"/>
    </location>
</feature>
<evidence type="ECO:0000256" key="2">
    <source>
        <dbReference type="SAM" id="Phobius"/>
    </source>
</evidence>